<proteinExistence type="predicted"/>
<dbReference type="OrthoDB" id="9814083at2"/>
<dbReference type="SUPFAM" id="SSF88713">
    <property type="entry name" value="Glycoside hydrolase/deacetylase"/>
    <property type="match status" value="1"/>
</dbReference>
<name>A0A4R5KE82_9MICC</name>
<sequence>MAHHCRIDTNPRTICLPAAPNGTTPQAAAEGTHSEVSRRSVLLAAGAATIGAIVAGCGFPTPDTSAPTTSPKARQTPAAKAAAATNPKALPTAPVQPSRSDIERRFTGKPPGRWGLDLPGIVTHTGSSAIALTFDACGGAGGSGYDARLIETLRRFHVPATLFLNARWITSNPSLSRELASDSLFEIGNHGLAHVPLSTTGRSAYGIAGTSSVDAVMDEVSGGVAGLAALTGKKTPWLRAGTAFYDETAVQVVGAMGLVPVNFSINSDGGPRPLLDERSYPKCIRGWPTRRGLLG</sequence>
<feature type="domain" description="NodB homology" evidence="2">
    <location>
        <begin position="128"/>
        <end position="295"/>
    </location>
</feature>
<dbReference type="RefSeq" id="WP_133205173.1">
    <property type="nucleotide sequence ID" value="NZ_SMRU01000018.1"/>
</dbReference>
<accession>A0A4R5KE82</accession>
<dbReference type="EMBL" id="SMRU01000018">
    <property type="protein sequence ID" value="TDF93669.1"/>
    <property type="molecule type" value="Genomic_DNA"/>
</dbReference>
<evidence type="ECO:0000313" key="3">
    <source>
        <dbReference type="EMBL" id="TDF93669.1"/>
    </source>
</evidence>
<evidence type="ECO:0000313" key="4">
    <source>
        <dbReference type="Proteomes" id="UP000295511"/>
    </source>
</evidence>
<dbReference type="PROSITE" id="PS51677">
    <property type="entry name" value="NODB"/>
    <property type="match status" value="1"/>
</dbReference>
<dbReference type="AlphaFoldDB" id="A0A4R5KE82"/>
<dbReference type="InterPro" id="IPR050248">
    <property type="entry name" value="Polysacc_deacetylase_ArnD"/>
</dbReference>
<dbReference type="PANTHER" id="PTHR10587">
    <property type="entry name" value="GLYCOSYL TRANSFERASE-RELATED"/>
    <property type="match status" value="1"/>
</dbReference>
<feature type="region of interest" description="Disordered" evidence="1">
    <location>
        <begin position="63"/>
        <end position="110"/>
    </location>
</feature>
<dbReference type="InterPro" id="IPR011330">
    <property type="entry name" value="Glyco_hydro/deAcase_b/a-brl"/>
</dbReference>
<dbReference type="InterPro" id="IPR006311">
    <property type="entry name" value="TAT_signal"/>
</dbReference>
<dbReference type="PROSITE" id="PS51318">
    <property type="entry name" value="TAT"/>
    <property type="match status" value="1"/>
</dbReference>
<feature type="region of interest" description="Disordered" evidence="1">
    <location>
        <begin position="1"/>
        <end position="34"/>
    </location>
</feature>
<protein>
    <submittedName>
        <fullName evidence="3">Polysaccharide deacetylase</fullName>
    </submittedName>
</protein>
<dbReference type="Gene3D" id="3.20.20.370">
    <property type="entry name" value="Glycoside hydrolase/deacetylase"/>
    <property type="match status" value="1"/>
</dbReference>
<organism evidence="3 4">
    <name type="scientific">Arthrobacter terricola</name>
    <dbReference type="NCBI Taxonomy" id="2547396"/>
    <lineage>
        <taxon>Bacteria</taxon>
        <taxon>Bacillati</taxon>
        <taxon>Actinomycetota</taxon>
        <taxon>Actinomycetes</taxon>
        <taxon>Micrococcales</taxon>
        <taxon>Micrococcaceae</taxon>
        <taxon>Arthrobacter</taxon>
    </lineage>
</organism>
<dbReference type="PANTHER" id="PTHR10587:SF134">
    <property type="entry name" value="SECRETED PROTEIN"/>
    <property type="match status" value="1"/>
</dbReference>
<gene>
    <name evidence="3" type="ORF">E1809_15680</name>
</gene>
<dbReference type="InterPro" id="IPR002509">
    <property type="entry name" value="NODB_dom"/>
</dbReference>
<reference evidence="3 4" key="1">
    <citation type="submission" date="2019-03" db="EMBL/GenBank/DDBJ databases">
        <title>Whole genome sequence of Arthrobacter sp JH1-1.</title>
        <authorList>
            <person name="Trinh H.N."/>
        </authorList>
    </citation>
    <scope>NUCLEOTIDE SEQUENCE [LARGE SCALE GENOMIC DNA]</scope>
    <source>
        <strain evidence="3 4">JH1-1</strain>
    </source>
</reference>
<dbReference type="Pfam" id="PF01522">
    <property type="entry name" value="Polysacc_deac_1"/>
    <property type="match status" value="1"/>
</dbReference>
<feature type="compositionally biased region" description="Low complexity" evidence="1">
    <location>
        <begin position="63"/>
        <end position="93"/>
    </location>
</feature>
<comment type="caution">
    <text evidence="3">The sequence shown here is derived from an EMBL/GenBank/DDBJ whole genome shotgun (WGS) entry which is preliminary data.</text>
</comment>
<dbReference type="GO" id="GO:0005975">
    <property type="term" value="P:carbohydrate metabolic process"/>
    <property type="evidence" value="ECO:0007669"/>
    <property type="project" value="InterPro"/>
</dbReference>
<evidence type="ECO:0000259" key="2">
    <source>
        <dbReference type="PROSITE" id="PS51677"/>
    </source>
</evidence>
<dbReference type="GO" id="GO:0016810">
    <property type="term" value="F:hydrolase activity, acting on carbon-nitrogen (but not peptide) bonds"/>
    <property type="evidence" value="ECO:0007669"/>
    <property type="project" value="InterPro"/>
</dbReference>
<keyword evidence="4" id="KW-1185">Reference proteome</keyword>
<dbReference type="Proteomes" id="UP000295511">
    <property type="component" value="Unassembled WGS sequence"/>
</dbReference>
<evidence type="ECO:0000256" key="1">
    <source>
        <dbReference type="SAM" id="MobiDB-lite"/>
    </source>
</evidence>